<dbReference type="OMA" id="FMPGEPF"/>
<dbReference type="FunFam" id="3.40.640.10:FF:000074">
    <property type="entry name" value="Aromatic amino acid aminotransferase"/>
    <property type="match status" value="1"/>
</dbReference>
<reference evidence="13 14" key="2">
    <citation type="journal article" date="2007" name="Genome Biol.">
        <title>Assembly of the Candida albicans genome into sixteen supercontigs aligned on the eight chromosomes.</title>
        <authorList>
            <person name="van het Hoog M."/>
            <person name="Rast T.J."/>
            <person name="Martchenko M."/>
            <person name="Grindle S."/>
            <person name="Dignard D."/>
            <person name="Hogues H."/>
            <person name="Cuomo C."/>
            <person name="Berriman M."/>
            <person name="Scherer S."/>
            <person name="Magee B.B."/>
            <person name="Whiteway M."/>
            <person name="Chibana H."/>
            <person name="Nantel A."/>
            <person name="Magee P.T."/>
        </authorList>
    </citation>
    <scope>GENOME REANNOTATION</scope>
    <source>
        <strain evidence="14">SC5314 / ATCC MYA-2876</strain>
    </source>
</reference>
<comment type="cofactor">
    <cofactor evidence="1">
        <name>pyridoxal 5'-phosphate</name>
        <dbReference type="ChEBI" id="CHEBI:597326"/>
    </cofactor>
</comment>
<name>A0A1D8PG20_CANAL</name>
<dbReference type="InterPro" id="IPR015424">
    <property type="entry name" value="PyrdxlP-dep_Trfase"/>
</dbReference>
<dbReference type="Gene3D" id="3.40.640.10">
    <property type="entry name" value="Type I PLP-dependent aspartate aminotransferase-like (Major domain)"/>
    <property type="match status" value="1"/>
</dbReference>
<keyword evidence="14" id="KW-1185">Reference proteome</keyword>
<dbReference type="CDD" id="cd00609">
    <property type="entry name" value="AAT_like"/>
    <property type="match status" value="1"/>
</dbReference>
<evidence type="ECO:0000256" key="9">
    <source>
        <dbReference type="ARBA" id="ARBA00067014"/>
    </source>
</evidence>
<dbReference type="Pfam" id="PF00155">
    <property type="entry name" value="Aminotran_1_2"/>
    <property type="match status" value="1"/>
</dbReference>
<accession>A0A1D8PG20</accession>
<dbReference type="GO" id="GO:0047536">
    <property type="term" value="F:2-aminoadipate transaminase activity"/>
    <property type="evidence" value="ECO:0000314"/>
    <property type="project" value="CGD"/>
</dbReference>
<evidence type="ECO:0000256" key="10">
    <source>
        <dbReference type="SAM" id="MobiDB-lite"/>
    </source>
</evidence>
<dbReference type="InterPro" id="IPR004839">
    <property type="entry name" value="Aminotransferase_I/II_large"/>
</dbReference>
<evidence type="ECO:0000256" key="2">
    <source>
        <dbReference type="ARBA" id="ARBA00004496"/>
    </source>
</evidence>
<reference evidence="13 14" key="3">
    <citation type="journal article" date="2013" name="Genome Biol.">
        <title>Assembly of a phased diploid Candida albicans genome facilitates allele-specific measurements and provides a simple model for repeat and indel structure.</title>
        <authorList>
            <person name="Muzzey D."/>
            <person name="Schwartz K."/>
            <person name="Weissman J.S."/>
            <person name="Sherlock G."/>
        </authorList>
    </citation>
    <scope>NUCLEOTIDE SEQUENCE [LARGE SCALE GENOMIC DNA]</scope>
    <source>
        <strain evidence="14">SC5314 / ATCC MYA-2876</strain>
    </source>
</reference>
<dbReference type="InParanoid" id="A0A1D8PG20"/>
<feature type="domain" description="Aminotransferase class I/classII large" evidence="11">
    <location>
        <begin position="76"/>
        <end position="438"/>
    </location>
</feature>
<keyword evidence="4" id="KW-0963">Cytoplasm</keyword>
<evidence type="ECO:0000313" key="13">
    <source>
        <dbReference type="EMBL" id="AOW27088.1"/>
    </source>
</evidence>
<dbReference type="GO" id="GO:0019878">
    <property type="term" value="P:lysine biosynthetic process via aminoadipic acid"/>
    <property type="evidence" value="ECO:0000315"/>
    <property type="project" value="CGD"/>
</dbReference>
<dbReference type="STRING" id="237561.A0A1D8PG20"/>
<dbReference type="VEuPathDB" id="FungiDB:C2_00340C_A"/>
<comment type="similarity">
    <text evidence="3">Belongs to the class-I pyridoxal-phosphate-dependent aminotransferase family.</text>
</comment>
<dbReference type="BRENDA" id="2.6.1.39">
    <property type="organism ID" value="1096"/>
</dbReference>
<dbReference type="AlphaFoldDB" id="A0A1D8PG20"/>
<evidence type="ECO:0000259" key="11">
    <source>
        <dbReference type="Pfam" id="PF00155"/>
    </source>
</evidence>
<feature type="region of interest" description="Disordered" evidence="10">
    <location>
        <begin position="1"/>
        <end position="21"/>
    </location>
</feature>
<dbReference type="PANTHER" id="PTHR42790:SF21">
    <property type="entry name" value="AROMATIC_AMINOADIPATE AMINOTRANSFERASE 1"/>
    <property type="match status" value="1"/>
</dbReference>
<sequence length="491" mass="54744">MTSDTKPQAKDLTHLLSNESKARQTSPLKGIFKYYKQPGITFLGGGLPLSDYFPFEKVTADIPTPSFSGGIGAPIEGENKTTIEVFKKAADNVPDQIELARSLQYGSTFGSPEFLQFIKEHTDMVHKVPYENWDVIVSVGNTEAWDSTLRTFCSKGDTILVEEYTFSSALESANGQGVNTVPVTMDEFGIIPEKLEELMSRWVGNKPKFLYTICTGQNPTGSSLSAERRKQIYDIACKYDFLIIEDEPYYFLQMETYTKDKAAREGKAVHDHDEFLKALVPSFISLDVEGRVVRLDSFSKVLAPGLRLGWIVGQKDLLERYVRLHEVSVQNPSGLSEALANALLRKWGHSGYLDWLIGLRAEYTHKRDVAIDALDQFVPKEVSSFNPPVAGMFFTVTLDASKHPKYKEFLEDPLKVEAAVHEQAIKQGCLLAPGSWFKAEGQSSPPQKNLPANPSHKTHIFFRGTYAAVPLDQLVVGLEKFGKAVRAEFGL</sequence>
<dbReference type="GO" id="GO:0009094">
    <property type="term" value="P:L-phenylalanine biosynthetic process"/>
    <property type="evidence" value="ECO:0007669"/>
    <property type="project" value="EnsemblFungi"/>
</dbReference>
<dbReference type="EC" id="2.6.1.57" evidence="9"/>
<organism evidence="13 14">
    <name type="scientific">Candida albicans (strain SC5314 / ATCC MYA-2876)</name>
    <name type="common">Yeast</name>
    <dbReference type="NCBI Taxonomy" id="237561"/>
    <lineage>
        <taxon>Eukaryota</taxon>
        <taxon>Fungi</taxon>
        <taxon>Dikarya</taxon>
        <taxon>Ascomycota</taxon>
        <taxon>Saccharomycotina</taxon>
        <taxon>Pichiomycetes</taxon>
        <taxon>Debaryomycetaceae</taxon>
        <taxon>Candida/Lodderomyces clade</taxon>
        <taxon>Candida</taxon>
    </lineage>
</organism>
<dbReference type="CGD" id="CAL0000187633">
    <property type="gene designation" value="ARO8"/>
</dbReference>
<evidence type="ECO:0000256" key="6">
    <source>
        <dbReference type="ARBA" id="ARBA00022679"/>
    </source>
</evidence>
<reference evidence="13 14" key="1">
    <citation type="journal article" date="2004" name="Proc. Natl. Acad. Sci. U.S.A.">
        <title>The diploid genome sequence of Candida albicans.</title>
        <authorList>
            <person name="Jones T."/>
            <person name="Federspiel N.A."/>
            <person name="Chibana H."/>
            <person name="Dungan J."/>
            <person name="Kalman S."/>
            <person name="Magee B.B."/>
            <person name="Newport G."/>
            <person name="Thorstenson Y.R."/>
            <person name="Agabian N."/>
            <person name="Magee P.T."/>
            <person name="Davis R.W."/>
            <person name="Scherer S."/>
        </authorList>
    </citation>
    <scope>NUCLEOTIDE SEQUENCE [LARGE SCALE GENOMIC DNA]</scope>
    <source>
        <strain evidence="14">SC5314 / ATCC MYA-2876</strain>
    </source>
</reference>
<dbReference type="BRENDA" id="2.6.1.57">
    <property type="organism ID" value="1096"/>
</dbReference>
<dbReference type="GO" id="GO:0005737">
    <property type="term" value="C:cytoplasm"/>
    <property type="evidence" value="ECO:0007669"/>
    <property type="project" value="UniProtKB-SubCell"/>
</dbReference>
<dbReference type="KEGG" id="cal:CAALFM_C200340CA"/>
<dbReference type="Proteomes" id="UP000000559">
    <property type="component" value="Chromosome 2"/>
</dbReference>
<dbReference type="RefSeq" id="XP_719544.1">
    <property type="nucleotide sequence ID" value="XM_714451.1"/>
</dbReference>
<keyword evidence="6" id="KW-0808">Transferase</keyword>
<evidence type="ECO:0000313" key="14">
    <source>
        <dbReference type="Proteomes" id="UP000000559"/>
    </source>
</evidence>
<evidence type="ECO:0000256" key="4">
    <source>
        <dbReference type="ARBA" id="ARBA00022490"/>
    </source>
</evidence>
<comment type="catalytic activity">
    <reaction evidence="8">
        <text>an aromatic L-alpha-amino acid + 2-oxoglutarate = an aromatic oxo-acid + L-glutamate</text>
        <dbReference type="Rhea" id="RHEA:17533"/>
        <dbReference type="ChEBI" id="CHEBI:16810"/>
        <dbReference type="ChEBI" id="CHEBI:29985"/>
        <dbReference type="ChEBI" id="CHEBI:73309"/>
        <dbReference type="ChEBI" id="CHEBI:84824"/>
        <dbReference type="EC" id="2.6.1.57"/>
    </reaction>
</comment>
<comment type="subcellular location">
    <subcellularLocation>
        <location evidence="2">Cytoplasm</location>
    </subcellularLocation>
</comment>
<keyword evidence="7" id="KW-0663">Pyridoxal phosphate</keyword>
<dbReference type="eggNOG" id="KOG0634">
    <property type="taxonomic scope" value="Eukaryota"/>
</dbReference>
<dbReference type="OrthoDB" id="691673at2759"/>
<gene>
    <name evidence="12 13" type="primary">ARO8</name>
    <name evidence="13" type="ordered locus">CAALFM_C200340CA</name>
    <name evidence="12" type="ordered locus">orf19.9645</name>
</gene>
<dbReference type="GeneID" id="3638828"/>
<dbReference type="GO" id="GO:0009073">
    <property type="term" value="P:aromatic amino acid family biosynthetic process"/>
    <property type="evidence" value="ECO:0000315"/>
    <property type="project" value="CGD"/>
</dbReference>
<dbReference type="GO" id="GO:0006571">
    <property type="term" value="P:tyrosine biosynthetic process"/>
    <property type="evidence" value="ECO:0000318"/>
    <property type="project" value="GO_Central"/>
</dbReference>
<dbReference type="InterPro" id="IPR015421">
    <property type="entry name" value="PyrdxlP-dep_Trfase_major"/>
</dbReference>
<evidence type="ECO:0000256" key="3">
    <source>
        <dbReference type="ARBA" id="ARBA00007441"/>
    </source>
</evidence>
<evidence type="ECO:0000256" key="5">
    <source>
        <dbReference type="ARBA" id="ARBA00022576"/>
    </source>
</evidence>
<dbReference type="GO" id="GO:0000949">
    <property type="term" value="P:aromatic amino acid family catabolic process to alcohol via Ehrlich pathway"/>
    <property type="evidence" value="ECO:0000250"/>
    <property type="project" value="CGD"/>
</dbReference>
<proteinExistence type="inferred from homology"/>
<evidence type="ECO:0000256" key="7">
    <source>
        <dbReference type="ARBA" id="ARBA00022898"/>
    </source>
</evidence>
<keyword evidence="5" id="KW-0032">Aminotransferase</keyword>
<dbReference type="SUPFAM" id="SSF53383">
    <property type="entry name" value="PLP-dependent transferases"/>
    <property type="match status" value="1"/>
</dbReference>
<dbReference type="FunCoup" id="A0A1D8PG20">
    <property type="interactions" value="289"/>
</dbReference>
<dbReference type="SMR" id="A0A1D8PG20"/>
<protein>
    <recommendedName>
        <fullName evidence="9">aromatic-amino-acid transaminase</fullName>
        <ecNumber evidence="9">2.6.1.57</ecNumber>
    </recommendedName>
</protein>
<dbReference type="PANTHER" id="PTHR42790">
    <property type="entry name" value="AMINOTRANSFERASE"/>
    <property type="match status" value="1"/>
</dbReference>
<evidence type="ECO:0000313" key="12">
    <source>
        <dbReference type="CGD" id="CAL0000187633"/>
    </source>
</evidence>
<dbReference type="GO" id="GO:0030170">
    <property type="term" value="F:pyridoxal phosphate binding"/>
    <property type="evidence" value="ECO:0007669"/>
    <property type="project" value="InterPro"/>
</dbReference>
<dbReference type="InterPro" id="IPR050859">
    <property type="entry name" value="Class-I_PLP-dep_aminotransf"/>
</dbReference>
<evidence type="ECO:0000256" key="1">
    <source>
        <dbReference type="ARBA" id="ARBA00001933"/>
    </source>
</evidence>
<evidence type="ECO:0000256" key="8">
    <source>
        <dbReference type="ARBA" id="ARBA00051993"/>
    </source>
</evidence>
<dbReference type="EMBL" id="CP017624">
    <property type="protein sequence ID" value="AOW27088.1"/>
    <property type="molecule type" value="Genomic_DNA"/>
</dbReference>
<dbReference type="GO" id="GO:0009074">
    <property type="term" value="P:aromatic amino acid family catabolic process"/>
    <property type="evidence" value="ECO:0000315"/>
    <property type="project" value="CGD"/>
</dbReference>
<dbReference type="GO" id="GO:0019477">
    <property type="term" value="P:L-lysine catabolic process"/>
    <property type="evidence" value="ECO:0000315"/>
    <property type="project" value="CGD"/>
</dbReference>
<dbReference type="GO" id="GO:0008793">
    <property type="term" value="F:aromatic-amino-acid transaminase activity"/>
    <property type="evidence" value="ECO:0000314"/>
    <property type="project" value="CGD"/>
</dbReference>